<dbReference type="GO" id="GO:0032502">
    <property type="term" value="P:developmental process"/>
    <property type="evidence" value="ECO:0007669"/>
    <property type="project" value="UniProtKB-ARBA"/>
</dbReference>
<evidence type="ECO:0000256" key="2">
    <source>
        <dbReference type="ARBA" id="ARBA00013064"/>
    </source>
</evidence>
<dbReference type="GO" id="GO:0009794">
    <property type="term" value="P:regulation of mitotic cell cycle, embryonic"/>
    <property type="evidence" value="ECO:0007669"/>
    <property type="project" value="UniProtKB-ARBA"/>
</dbReference>
<dbReference type="PROSITE" id="PS50206">
    <property type="entry name" value="RHODANESE_3"/>
    <property type="match status" value="1"/>
</dbReference>
<feature type="region of interest" description="Disordered" evidence="8">
    <location>
        <begin position="246"/>
        <end position="265"/>
    </location>
</feature>
<organism evidence="10 11">
    <name type="scientific">Pseudolycoriella hygida</name>
    <dbReference type="NCBI Taxonomy" id="35572"/>
    <lineage>
        <taxon>Eukaryota</taxon>
        <taxon>Metazoa</taxon>
        <taxon>Ecdysozoa</taxon>
        <taxon>Arthropoda</taxon>
        <taxon>Hexapoda</taxon>
        <taxon>Insecta</taxon>
        <taxon>Pterygota</taxon>
        <taxon>Neoptera</taxon>
        <taxon>Endopterygota</taxon>
        <taxon>Diptera</taxon>
        <taxon>Nematocera</taxon>
        <taxon>Sciaroidea</taxon>
        <taxon>Sciaridae</taxon>
        <taxon>Pseudolycoriella</taxon>
    </lineage>
</organism>
<dbReference type="InterPro" id="IPR036873">
    <property type="entry name" value="Rhodanese-like_dom_sf"/>
</dbReference>
<sequence>MNTWENMNEEECNCHCTSEDAIVCESDEPELQPAMDACGTPEKANEMSFYDNTPLSSPLPCSISPSETPLSLDDGLPTSFTITPPNEVDRRPFSEVVFNTLDTTVTSKSVCRKLKFIEPSGTAPKRMDSPRTPKARLAPRNLGSFFHSLNSVGESSNSNDDYDMELLEMDALEDHDSMPPANFDSVINGQMTHPPLRRVISLVECTSSRSIRKSFTCEGLDGLSPLGDRSPPFIAHGFKRTEKSINSPVNSKRWKSETEGKENGPVARPLLQKSFSMIDSCDKIMKALERADLGLIGDHSKPFCLPIINGKQRDLTCISVHTMAKLMKGDYSNSVNSFRVIDCRYPYEFDGGHITGAENLYTEDDIYRVLMSTKTETATVQPIEPKRNIIIFHCEFSSHRGPKLAKFLRTKDRDANNDIYPALHYPEIYLLDGGYKEFFKYYTELCSPMTYLPMLEPAYDSYYKHFRAATKSWNADKSGNLNRLGKSRSRLLL</sequence>
<evidence type="ECO:0000256" key="6">
    <source>
        <dbReference type="ARBA" id="ARBA00023306"/>
    </source>
</evidence>
<dbReference type="PANTHER" id="PTHR10828">
    <property type="entry name" value="M-PHASE INDUCER PHOSPHATASE DUAL SPECIFICITY PHOSPHATASE CDC25"/>
    <property type="match status" value="1"/>
</dbReference>
<gene>
    <name evidence="10" type="primary">stg</name>
    <name evidence="10" type="ORF">Bhyg_16773</name>
</gene>
<dbReference type="InterPro" id="IPR001763">
    <property type="entry name" value="Rhodanese-like_dom"/>
</dbReference>
<evidence type="ECO:0000259" key="9">
    <source>
        <dbReference type="PROSITE" id="PS50206"/>
    </source>
</evidence>
<dbReference type="GO" id="GO:0051301">
    <property type="term" value="P:cell division"/>
    <property type="evidence" value="ECO:0007669"/>
    <property type="project" value="UniProtKB-KW"/>
</dbReference>
<dbReference type="FunFam" id="3.40.250.10:FF:000036">
    <property type="entry name" value="M-phase inducer phosphatase"/>
    <property type="match status" value="1"/>
</dbReference>
<comment type="similarity">
    <text evidence="1">Belongs to the MPI phosphatase family.</text>
</comment>
<comment type="caution">
    <text evidence="10">The sequence shown here is derived from an EMBL/GenBank/DDBJ whole genome shotgun (WGS) entry which is preliminary data.</text>
</comment>
<evidence type="ECO:0000313" key="11">
    <source>
        <dbReference type="Proteomes" id="UP001151699"/>
    </source>
</evidence>
<dbReference type="Pfam" id="PF00581">
    <property type="entry name" value="Rhodanese"/>
    <property type="match status" value="1"/>
</dbReference>
<keyword evidence="3" id="KW-0132">Cell division</keyword>
<keyword evidence="4" id="KW-0378">Hydrolase</keyword>
<dbReference type="PANTHER" id="PTHR10828:SF76">
    <property type="entry name" value="M-PHASE INDUCER PHOSPHATASE"/>
    <property type="match status" value="1"/>
</dbReference>
<dbReference type="AlphaFoldDB" id="A0A9Q0MIK7"/>
<evidence type="ECO:0000256" key="1">
    <source>
        <dbReference type="ARBA" id="ARBA00011065"/>
    </source>
</evidence>
<dbReference type="EMBL" id="WJQU01003161">
    <property type="protein sequence ID" value="KAJ6627309.1"/>
    <property type="molecule type" value="Genomic_DNA"/>
</dbReference>
<evidence type="ECO:0000256" key="4">
    <source>
        <dbReference type="ARBA" id="ARBA00022801"/>
    </source>
</evidence>
<dbReference type="GO" id="GO:0005737">
    <property type="term" value="C:cytoplasm"/>
    <property type="evidence" value="ECO:0007669"/>
    <property type="project" value="TreeGrafter"/>
</dbReference>
<evidence type="ECO:0000256" key="3">
    <source>
        <dbReference type="ARBA" id="ARBA00022618"/>
    </source>
</evidence>
<keyword evidence="5" id="KW-0904">Protein phosphatase</keyword>
<comment type="catalytic activity">
    <reaction evidence="7">
        <text>O-phospho-L-tyrosyl-[protein] + H2O = L-tyrosyl-[protein] + phosphate</text>
        <dbReference type="Rhea" id="RHEA:10684"/>
        <dbReference type="Rhea" id="RHEA-COMP:10136"/>
        <dbReference type="Rhea" id="RHEA-COMP:20101"/>
        <dbReference type="ChEBI" id="CHEBI:15377"/>
        <dbReference type="ChEBI" id="CHEBI:43474"/>
        <dbReference type="ChEBI" id="CHEBI:46858"/>
        <dbReference type="ChEBI" id="CHEBI:61978"/>
        <dbReference type="EC" id="3.1.3.48"/>
    </reaction>
</comment>
<dbReference type="SUPFAM" id="SSF52821">
    <property type="entry name" value="Rhodanese/Cell cycle control phosphatase"/>
    <property type="match status" value="1"/>
</dbReference>
<dbReference type="GO" id="GO:0110032">
    <property type="term" value="P:positive regulation of G2/MI transition of meiotic cell cycle"/>
    <property type="evidence" value="ECO:0007669"/>
    <property type="project" value="TreeGrafter"/>
</dbReference>
<name>A0A9Q0MIK7_9DIPT</name>
<evidence type="ECO:0000256" key="7">
    <source>
        <dbReference type="ARBA" id="ARBA00051722"/>
    </source>
</evidence>
<dbReference type="PRINTS" id="PR00716">
    <property type="entry name" value="MPIPHPHTASE"/>
</dbReference>
<dbReference type="InterPro" id="IPR000751">
    <property type="entry name" value="MPI_Phosphatase"/>
</dbReference>
<dbReference type="GO" id="GO:0005634">
    <property type="term" value="C:nucleus"/>
    <property type="evidence" value="ECO:0007669"/>
    <property type="project" value="TreeGrafter"/>
</dbReference>
<dbReference type="CDD" id="cd01530">
    <property type="entry name" value="Cdc25"/>
    <property type="match status" value="1"/>
</dbReference>
<dbReference type="SMART" id="SM00450">
    <property type="entry name" value="RHOD"/>
    <property type="match status" value="1"/>
</dbReference>
<proteinExistence type="inferred from homology"/>
<dbReference type="GO" id="GO:0010256">
    <property type="term" value="P:endomembrane system organization"/>
    <property type="evidence" value="ECO:0007669"/>
    <property type="project" value="UniProtKB-ARBA"/>
</dbReference>
<keyword evidence="6" id="KW-0131">Cell cycle</keyword>
<reference evidence="10" key="1">
    <citation type="submission" date="2022-07" db="EMBL/GenBank/DDBJ databases">
        <authorList>
            <person name="Trinca V."/>
            <person name="Uliana J.V.C."/>
            <person name="Torres T.T."/>
            <person name="Ward R.J."/>
            <person name="Monesi N."/>
        </authorList>
    </citation>
    <scope>NUCLEOTIDE SEQUENCE</scope>
    <source>
        <strain evidence="10">HSMRA1968</strain>
        <tissue evidence="10">Whole embryos</tissue>
    </source>
</reference>
<evidence type="ECO:0000256" key="8">
    <source>
        <dbReference type="SAM" id="MobiDB-lite"/>
    </source>
</evidence>
<protein>
    <recommendedName>
        <fullName evidence="2">protein-tyrosine-phosphatase</fullName>
        <ecNumber evidence="2">3.1.3.48</ecNumber>
    </recommendedName>
</protein>
<evidence type="ECO:0000256" key="5">
    <source>
        <dbReference type="ARBA" id="ARBA00022912"/>
    </source>
</evidence>
<accession>A0A9Q0MIK7</accession>
<keyword evidence="11" id="KW-1185">Reference proteome</keyword>
<dbReference type="OrthoDB" id="26523at2759"/>
<dbReference type="GO" id="GO:0004725">
    <property type="term" value="F:protein tyrosine phosphatase activity"/>
    <property type="evidence" value="ECO:0007669"/>
    <property type="project" value="UniProtKB-EC"/>
</dbReference>
<dbReference type="Proteomes" id="UP001151699">
    <property type="component" value="Unassembled WGS sequence"/>
</dbReference>
<dbReference type="GO" id="GO:0010971">
    <property type="term" value="P:positive regulation of G2/M transition of mitotic cell cycle"/>
    <property type="evidence" value="ECO:0007669"/>
    <property type="project" value="TreeGrafter"/>
</dbReference>
<feature type="domain" description="Rhodanese" evidence="9">
    <location>
        <begin position="334"/>
        <end position="447"/>
    </location>
</feature>
<dbReference type="Gene3D" id="3.40.250.10">
    <property type="entry name" value="Rhodanese-like domain"/>
    <property type="match status" value="1"/>
</dbReference>
<evidence type="ECO:0000313" key="10">
    <source>
        <dbReference type="EMBL" id="KAJ6627309.1"/>
    </source>
</evidence>
<dbReference type="EC" id="3.1.3.48" evidence="2"/>
<dbReference type="GO" id="GO:0000086">
    <property type="term" value="P:G2/M transition of mitotic cell cycle"/>
    <property type="evidence" value="ECO:0007669"/>
    <property type="project" value="TreeGrafter"/>
</dbReference>